<dbReference type="Gene3D" id="3.60.10.10">
    <property type="entry name" value="Endonuclease/exonuclease/phosphatase"/>
    <property type="match status" value="1"/>
</dbReference>
<comment type="caution">
    <text evidence="1">The sequence shown here is derived from an EMBL/GenBank/DDBJ whole genome shotgun (WGS) entry which is preliminary data.</text>
</comment>
<evidence type="ECO:0008006" key="3">
    <source>
        <dbReference type="Google" id="ProtNLM"/>
    </source>
</evidence>
<accession>A0A438CJ97</accession>
<sequence>MHEKKVNTIGLVKCDIVLEVTPHLDWLRFPPLPVEAHKTRRMEATPHLKVSSPVNEPSPPVVDRNPHGLASPPVIELPLVPSLKLANHKGILLWSVGIDAKGGRSDVEPLAMMLRDGVTMFLNETPRPDLEKNVKKQKDLSPVPLCEEGWSKEELSKLFHFSKVLGMPVEGNEVEILAMLKKLKLRTGRVGRFLNWALVDSRGVAGGLLLFWDNRVLENLEVESGGRFLGELGAIRGLWEDPWCIGGDFNAVRFPEERRNAPRLTAKMRRFSEVIGELGLRDFPLVGGPLTWIGGLNSQAASRLDRFLILDQWEDHFSAITQFALPRLVSDHSPIVFEAGGFSSGKSPFRFENMWLKIDGFKDLVRSWWNGYSVEGLVENEPLWKQIISRDGTRVKFWKDLWCENHSLEEAFPFLFNLSVNKEGWVVEAWEENEVGGSWGLRFNRHLNDWEVGEVESLLSKLHPLTIRKGVNDSLRWKENKNGTFSVKSFYTHSQGASSPPSQLELFGRLGFQLGLASLGGRWPGVGQNVMASDLLLFWGAMGDALLCEKEPPRMAWIFRGQEKGESLESCPPLPDVDHLERKE</sequence>
<name>A0A438CJ97_VITVI</name>
<gene>
    <name evidence="1" type="ORF">CK203_095513</name>
</gene>
<reference evidence="1 2" key="1">
    <citation type="journal article" date="2018" name="PLoS Genet.">
        <title>Population sequencing reveals clonal diversity and ancestral inbreeding in the grapevine cultivar Chardonnay.</title>
        <authorList>
            <person name="Roach M.J."/>
            <person name="Johnson D.L."/>
            <person name="Bohlmann J."/>
            <person name="van Vuuren H.J."/>
            <person name="Jones S.J."/>
            <person name="Pretorius I.S."/>
            <person name="Schmidt S.A."/>
            <person name="Borneman A.R."/>
        </authorList>
    </citation>
    <scope>NUCLEOTIDE SEQUENCE [LARGE SCALE GENOMIC DNA]</scope>
    <source>
        <strain evidence="2">cv. Chardonnay</strain>
        <tissue evidence="1">Leaf</tissue>
    </source>
</reference>
<organism evidence="1 2">
    <name type="scientific">Vitis vinifera</name>
    <name type="common">Grape</name>
    <dbReference type="NCBI Taxonomy" id="29760"/>
    <lineage>
        <taxon>Eukaryota</taxon>
        <taxon>Viridiplantae</taxon>
        <taxon>Streptophyta</taxon>
        <taxon>Embryophyta</taxon>
        <taxon>Tracheophyta</taxon>
        <taxon>Spermatophyta</taxon>
        <taxon>Magnoliopsida</taxon>
        <taxon>eudicotyledons</taxon>
        <taxon>Gunneridae</taxon>
        <taxon>Pentapetalae</taxon>
        <taxon>rosids</taxon>
        <taxon>Vitales</taxon>
        <taxon>Vitaceae</taxon>
        <taxon>Viteae</taxon>
        <taxon>Vitis</taxon>
    </lineage>
</organism>
<dbReference type="PANTHER" id="PTHR33710">
    <property type="entry name" value="BNAC02G09200D PROTEIN"/>
    <property type="match status" value="1"/>
</dbReference>
<dbReference type="PANTHER" id="PTHR33710:SF71">
    <property type="entry name" value="ENDONUCLEASE_EXONUCLEASE_PHOSPHATASE DOMAIN-CONTAINING PROTEIN"/>
    <property type="match status" value="1"/>
</dbReference>
<proteinExistence type="predicted"/>
<protein>
    <recommendedName>
        <fullName evidence="3">Endonuclease/exonuclease/phosphatase domain-containing protein</fullName>
    </recommendedName>
</protein>
<evidence type="ECO:0000313" key="1">
    <source>
        <dbReference type="EMBL" id="RVW23290.1"/>
    </source>
</evidence>
<dbReference type="Proteomes" id="UP000288805">
    <property type="component" value="Unassembled WGS sequence"/>
</dbReference>
<evidence type="ECO:0000313" key="2">
    <source>
        <dbReference type="Proteomes" id="UP000288805"/>
    </source>
</evidence>
<dbReference type="SUPFAM" id="SSF56219">
    <property type="entry name" value="DNase I-like"/>
    <property type="match status" value="1"/>
</dbReference>
<dbReference type="InterPro" id="IPR036691">
    <property type="entry name" value="Endo/exonu/phosph_ase_sf"/>
</dbReference>
<dbReference type="EMBL" id="QGNW01002200">
    <property type="protein sequence ID" value="RVW23290.1"/>
    <property type="molecule type" value="Genomic_DNA"/>
</dbReference>
<dbReference type="AlphaFoldDB" id="A0A438CJ97"/>